<keyword evidence="2" id="KW-0472">Membrane</keyword>
<keyword evidence="2" id="KW-0812">Transmembrane</keyword>
<name>A0AA86T678_9BACT</name>
<dbReference type="Proteomes" id="UP001179121">
    <property type="component" value="Chromosome"/>
</dbReference>
<sequence>MTDQPKQAEPRGPEDSPSPLGLNHYEEGKRAGAHPLVVIFSVIFGLWILIFFVFAPGNKRDRPDASLGKPEIGSSHLDDEGSAVIFRVHATVPEYKAISLIIPPEATNSQIISLLKDFHAKRMDNSLTSLLPATTPGNTLGDHAIADIYLFSDPTYAAPEVVGTLALGAHAPGGLYPSAVPFEEAMERVRGRYQINLNNSDHPDRASLGFADESGVHSKNYKPIF</sequence>
<organism evidence="3 4">
    <name type="scientific">Nitrospira tepida</name>
    <dbReference type="NCBI Taxonomy" id="2973512"/>
    <lineage>
        <taxon>Bacteria</taxon>
        <taxon>Pseudomonadati</taxon>
        <taxon>Nitrospirota</taxon>
        <taxon>Nitrospiria</taxon>
        <taxon>Nitrospirales</taxon>
        <taxon>Nitrospiraceae</taxon>
        <taxon>Nitrospira</taxon>
    </lineage>
</organism>
<feature type="transmembrane region" description="Helical" evidence="2">
    <location>
        <begin position="33"/>
        <end position="54"/>
    </location>
</feature>
<dbReference type="EMBL" id="OX365700">
    <property type="protein sequence ID" value="CAI4031103.1"/>
    <property type="molecule type" value="Genomic_DNA"/>
</dbReference>
<dbReference type="KEGG" id="nti:DNFV4_01534"/>
<feature type="compositionally biased region" description="Basic and acidic residues" evidence="1">
    <location>
        <begin position="1"/>
        <end position="14"/>
    </location>
</feature>
<keyword evidence="4" id="KW-1185">Reference proteome</keyword>
<evidence type="ECO:0000256" key="2">
    <source>
        <dbReference type="SAM" id="Phobius"/>
    </source>
</evidence>
<gene>
    <name evidence="3" type="ORF">DNFV4_01534</name>
</gene>
<keyword evidence="2" id="KW-1133">Transmembrane helix</keyword>
<evidence type="ECO:0000256" key="1">
    <source>
        <dbReference type="SAM" id="MobiDB-lite"/>
    </source>
</evidence>
<proteinExistence type="predicted"/>
<dbReference type="RefSeq" id="WP_289268063.1">
    <property type="nucleotide sequence ID" value="NZ_OX365700.1"/>
</dbReference>
<protein>
    <submittedName>
        <fullName evidence="3">Uncharacterized protein</fullName>
    </submittedName>
</protein>
<dbReference type="AlphaFoldDB" id="A0AA86T678"/>
<reference evidence="3" key="1">
    <citation type="submission" date="2022-10" db="EMBL/GenBank/DDBJ databases">
        <authorList>
            <person name="Koch H."/>
        </authorList>
    </citation>
    <scope>NUCLEOTIDE SEQUENCE</scope>
    <source>
        <strain evidence="3">DNF</strain>
    </source>
</reference>
<accession>A0AA86T678</accession>
<evidence type="ECO:0000313" key="3">
    <source>
        <dbReference type="EMBL" id="CAI4031103.1"/>
    </source>
</evidence>
<evidence type="ECO:0000313" key="4">
    <source>
        <dbReference type="Proteomes" id="UP001179121"/>
    </source>
</evidence>
<feature type="region of interest" description="Disordered" evidence="1">
    <location>
        <begin position="1"/>
        <end position="25"/>
    </location>
</feature>